<keyword evidence="2" id="KW-0503">Monooxygenase</keyword>
<dbReference type="CDD" id="cd11029">
    <property type="entry name" value="CYP107-like"/>
    <property type="match status" value="1"/>
</dbReference>
<dbReference type="InterPro" id="IPR036396">
    <property type="entry name" value="Cyt_P450_sf"/>
</dbReference>
<dbReference type="EMBL" id="BAABDQ010000005">
    <property type="protein sequence ID" value="GAA3548444.1"/>
    <property type="molecule type" value="Genomic_DNA"/>
</dbReference>
<dbReference type="InterPro" id="IPR002397">
    <property type="entry name" value="Cyt_P450_B"/>
</dbReference>
<comment type="caution">
    <text evidence="4">The sequence shown here is derived from an EMBL/GenBank/DDBJ whole genome shotgun (WGS) entry which is preliminary data.</text>
</comment>
<sequence>MLEKLLPGHEGLLADPYPAYARLRESGVPHPVRLPNGLYGWLVTRYDDARAVLADPRFSKDPRNAPADWQEAGRGKPLEDRSGLGTHLLTTDPPEHTRLRRLVSGFFTTRRLGRLGPKIEAAARELAGGLESPADLIGDFAAPLQLATISDVLGVPDADRTDFQRWTAAVVSSEESGEEPEEGPEKGPEKDPEKDPAKGEGERAGDRGFQGGGRAEALGRLAAYVAGLVEEKRRAPGDDVISAITAAADDGERLTEAELMSMIFLLLVAGVETTVGLIGLGACTLLRHPDRLDLLRARPELMDQAVEELLRHDSPVELATWRFPLEPVELGGSRVPEGQPILVSLAAANRDPLRFPEPDLPDLTRDDNPHLSFGHGPHYCLGAMLARIVGRAALSEVVRLPGLALAVPPEELSWRSSLTVRGPKRLPVTFRRAG</sequence>
<evidence type="ECO:0000313" key="5">
    <source>
        <dbReference type="Proteomes" id="UP001500630"/>
    </source>
</evidence>
<keyword evidence="2" id="KW-0408">Iron</keyword>
<protein>
    <submittedName>
        <fullName evidence="4">Cytochrome P450</fullName>
    </submittedName>
</protein>
<evidence type="ECO:0000313" key="4">
    <source>
        <dbReference type="EMBL" id="GAA3548444.1"/>
    </source>
</evidence>
<evidence type="ECO:0000256" key="3">
    <source>
        <dbReference type="SAM" id="MobiDB-lite"/>
    </source>
</evidence>
<feature type="region of interest" description="Disordered" evidence="3">
    <location>
        <begin position="58"/>
        <end position="92"/>
    </location>
</feature>
<dbReference type="InterPro" id="IPR001128">
    <property type="entry name" value="Cyt_P450"/>
</dbReference>
<evidence type="ECO:0000256" key="2">
    <source>
        <dbReference type="RuleBase" id="RU000461"/>
    </source>
</evidence>
<dbReference type="RefSeq" id="WP_345562232.1">
    <property type="nucleotide sequence ID" value="NZ_BAABDQ010000005.1"/>
</dbReference>
<dbReference type="Pfam" id="PF00067">
    <property type="entry name" value="p450"/>
    <property type="match status" value="1"/>
</dbReference>
<keyword evidence="2" id="KW-0349">Heme</keyword>
<keyword evidence="5" id="KW-1185">Reference proteome</keyword>
<feature type="compositionally biased region" description="Basic and acidic residues" evidence="3">
    <location>
        <begin position="183"/>
        <end position="206"/>
    </location>
</feature>
<keyword evidence="2" id="KW-0560">Oxidoreductase</keyword>
<dbReference type="PANTHER" id="PTHR46696:SF1">
    <property type="entry name" value="CYTOCHROME P450 YJIB-RELATED"/>
    <property type="match status" value="1"/>
</dbReference>
<proteinExistence type="inferred from homology"/>
<evidence type="ECO:0000256" key="1">
    <source>
        <dbReference type="ARBA" id="ARBA00010617"/>
    </source>
</evidence>
<accession>A0ABP6W9R7</accession>
<dbReference type="PRINTS" id="PR00359">
    <property type="entry name" value="BP450"/>
</dbReference>
<organism evidence="4 5">
    <name type="scientific">Nonomuraea rosea</name>
    <dbReference type="NCBI Taxonomy" id="638574"/>
    <lineage>
        <taxon>Bacteria</taxon>
        <taxon>Bacillati</taxon>
        <taxon>Actinomycetota</taxon>
        <taxon>Actinomycetes</taxon>
        <taxon>Streptosporangiales</taxon>
        <taxon>Streptosporangiaceae</taxon>
        <taxon>Nonomuraea</taxon>
    </lineage>
</organism>
<dbReference type="SUPFAM" id="SSF48264">
    <property type="entry name" value="Cytochrome P450"/>
    <property type="match status" value="1"/>
</dbReference>
<dbReference type="PROSITE" id="PS00086">
    <property type="entry name" value="CYTOCHROME_P450"/>
    <property type="match status" value="1"/>
</dbReference>
<dbReference type="PANTHER" id="PTHR46696">
    <property type="entry name" value="P450, PUTATIVE (EUROFUNG)-RELATED"/>
    <property type="match status" value="1"/>
</dbReference>
<gene>
    <name evidence="4" type="ORF">GCM10022419_030910</name>
</gene>
<dbReference type="Gene3D" id="1.10.630.10">
    <property type="entry name" value="Cytochrome P450"/>
    <property type="match status" value="1"/>
</dbReference>
<dbReference type="Proteomes" id="UP001500630">
    <property type="component" value="Unassembled WGS sequence"/>
</dbReference>
<feature type="compositionally biased region" description="Basic and acidic residues" evidence="3">
    <location>
        <begin position="71"/>
        <end position="82"/>
    </location>
</feature>
<name>A0ABP6W9R7_9ACTN</name>
<comment type="similarity">
    <text evidence="1 2">Belongs to the cytochrome P450 family.</text>
</comment>
<reference evidence="5" key="1">
    <citation type="journal article" date="2019" name="Int. J. Syst. Evol. Microbiol.">
        <title>The Global Catalogue of Microorganisms (GCM) 10K type strain sequencing project: providing services to taxonomists for standard genome sequencing and annotation.</title>
        <authorList>
            <consortium name="The Broad Institute Genomics Platform"/>
            <consortium name="The Broad Institute Genome Sequencing Center for Infectious Disease"/>
            <person name="Wu L."/>
            <person name="Ma J."/>
        </authorList>
    </citation>
    <scope>NUCLEOTIDE SEQUENCE [LARGE SCALE GENOMIC DNA]</scope>
    <source>
        <strain evidence="5">JCM 17326</strain>
    </source>
</reference>
<keyword evidence="2" id="KW-0479">Metal-binding</keyword>
<dbReference type="InterPro" id="IPR017972">
    <property type="entry name" value="Cyt_P450_CS"/>
</dbReference>
<feature type="region of interest" description="Disordered" evidence="3">
    <location>
        <begin position="168"/>
        <end position="212"/>
    </location>
</feature>